<evidence type="ECO:0000313" key="9">
    <source>
        <dbReference type="EMBL" id="SDB58491.1"/>
    </source>
</evidence>
<keyword evidence="4 7" id="KW-0812">Transmembrane</keyword>
<organism evidence="9 10">
    <name type="scientific">Bauldia litoralis</name>
    <dbReference type="NCBI Taxonomy" id="665467"/>
    <lineage>
        <taxon>Bacteria</taxon>
        <taxon>Pseudomonadati</taxon>
        <taxon>Pseudomonadota</taxon>
        <taxon>Alphaproteobacteria</taxon>
        <taxon>Hyphomicrobiales</taxon>
        <taxon>Kaistiaceae</taxon>
        <taxon>Bauldia</taxon>
    </lineage>
</organism>
<dbReference type="RefSeq" id="WP_090881137.1">
    <property type="nucleotide sequence ID" value="NZ_FMXQ01000015.1"/>
</dbReference>
<evidence type="ECO:0000259" key="8">
    <source>
        <dbReference type="PROSITE" id="PS50928"/>
    </source>
</evidence>
<dbReference type="AlphaFoldDB" id="A0A1G6ELY5"/>
<protein>
    <submittedName>
        <fullName evidence="9">Multiple sugar transport system permease protein</fullName>
    </submittedName>
</protein>
<comment type="similarity">
    <text evidence="7">Belongs to the binding-protein-dependent transport system permease family.</text>
</comment>
<evidence type="ECO:0000256" key="3">
    <source>
        <dbReference type="ARBA" id="ARBA00022475"/>
    </source>
</evidence>
<keyword evidence="5 7" id="KW-1133">Transmembrane helix</keyword>
<dbReference type="Gene3D" id="1.10.3720.10">
    <property type="entry name" value="MetI-like"/>
    <property type="match status" value="1"/>
</dbReference>
<keyword evidence="3" id="KW-1003">Cell membrane</keyword>
<evidence type="ECO:0000256" key="7">
    <source>
        <dbReference type="RuleBase" id="RU363032"/>
    </source>
</evidence>
<dbReference type="PANTHER" id="PTHR32243">
    <property type="entry name" value="MALTOSE TRANSPORT SYSTEM PERMEASE-RELATED"/>
    <property type="match status" value="1"/>
</dbReference>
<dbReference type="PROSITE" id="PS50928">
    <property type="entry name" value="ABC_TM1"/>
    <property type="match status" value="1"/>
</dbReference>
<dbReference type="InterPro" id="IPR050901">
    <property type="entry name" value="BP-dep_ABC_trans_perm"/>
</dbReference>
<feature type="transmembrane region" description="Helical" evidence="7">
    <location>
        <begin position="216"/>
        <end position="238"/>
    </location>
</feature>
<feature type="domain" description="ABC transmembrane type-1" evidence="8">
    <location>
        <begin position="77"/>
        <end position="266"/>
    </location>
</feature>
<dbReference type="CDD" id="cd06261">
    <property type="entry name" value="TM_PBP2"/>
    <property type="match status" value="1"/>
</dbReference>
<dbReference type="InterPro" id="IPR000515">
    <property type="entry name" value="MetI-like"/>
</dbReference>
<feature type="transmembrane region" description="Helical" evidence="7">
    <location>
        <begin position="147"/>
        <end position="167"/>
    </location>
</feature>
<proteinExistence type="inferred from homology"/>
<evidence type="ECO:0000256" key="1">
    <source>
        <dbReference type="ARBA" id="ARBA00004651"/>
    </source>
</evidence>
<feature type="transmembrane region" description="Helical" evidence="7">
    <location>
        <begin position="245"/>
        <end position="270"/>
    </location>
</feature>
<keyword evidence="9" id="KW-0762">Sugar transport</keyword>
<name>A0A1G6ELY5_9HYPH</name>
<evidence type="ECO:0000313" key="10">
    <source>
        <dbReference type="Proteomes" id="UP000199071"/>
    </source>
</evidence>
<dbReference type="OrthoDB" id="9809103at2"/>
<sequence>MIVERSTAVGRLIHAGRWILYILAAFALNVPILVTVLTSFKTTGQINTSPPVWIFEPTLENYREVLITGNTDFPHFIYNSIVIASGGTLLAMVLGFPAAYAIVRQGVGRKWLLPIIANVRALPLIIYTIPIYLMFQFAGLLDTRFGLILISALVNVPVVLVLFVGAIQELPEELDSAARIDGASTWRLLTDVVLPLSRPILFAVAILSFIASWNEFVFGLILTTKNAVPVTVGATFFVTSYGVKWGVTAAAMTLGIVPPLVLGLFAYPYIGRSMLGGAVKG</sequence>
<dbReference type="EMBL" id="FMXQ01000015">
    <property type="protein sequence ID" value="SDB58491.1"/>
    <property type="molecule type" value="Genomic_DNA"/>
</dbReference>
<dbReference type="GO" id="GO:0005886">
    <property type="term" value="C:plasma membrane"/>
    <property type="evidence" value="ECO:0007669"/>
    <property type="project" value="UniProtKB-SubCell"/>
</dbReference>
<evidence type="ECO:0000256" key="5">
    <source>
        <dbReference type="ARBA" id="ARBA00022989"/>
    </source>
</evidence>
<dbReference type="Pfam" id="PF00528">
    <property type="entry name" value="BPD_transp_1"/>
    <property type="match status" value="1"/>
</dbReference>
<feature type="transmembrane region" description="Helical" evidence="7">
    <location>
        <begin position="115"/>
        <end position="135"/>
    </location>
</feature>
<keyword evidence="6 7" id="KW-0472">Membrane</keyword>
<gene>
    <name evidence="9" type="ORF">SAMN02982931_04695</name>
</gene>
<evidence type="ECO:0000256" key="4">
    <source>
        <dbReference type="ARBA" id="ARBA00022692"/>
    </source>
</evidence>
<feature type="transmembrane region" description="Helical" evidence="7">
    <location>
        <begin position="76"/>
        <end position="103"/>
    </location>
</feature>
<accession>A0A1G6ELY5</accession>
<evidence type="ECO:0000256" key="6">
    <source>
        <dbReference type="ARBA" id="ARBA00023136"/>
    </source>
</evidence>
<feature type="transmembrane region" description="Helical" evidence="7">
    <location>
        <begin position="188"/>
        <end position="210"/>
    </location>
</feature>
<dbReference type="STRING" id="665467.SAMN02982931_04695"/>
<keyword evidence="10" id="KW-1185">Reference proteome</keyword>
<feature type="transmembrane region" description="Helical" evidence="7">
    <location>
        <begin position="20"/>
        <end position="40"/>
    </location>
</feature>
<dbReference type="Proteomes" id="UP000199071">
    <property type="component" value="Unassembled WGS sequence"/>
</dbReference>
<dbReference type="InterPro" id="IPR035906">
    <property type="entry name" value="MetI-like_sf"/>
</dbReference>
<dbReference type="SUPFAM" id="SSF161098">
    <property type="entry name" value="MetI-like"/>
    <property type="match status" value="1"/>
</dbReference>
<dbReference type="PANTHER" id="PTHR32243:SF18">
    <property type="entry name" value="INNER MEMBRANE ABC TRANSPORTER PERMEASE PROTEIN YCJP"/>
    <property type="match status" value="1"/>
</dbReference>
<keyword evidence="2 7" id="KW-0813">Transport</keyword>
<comment type="subcellular location">
    <subcellularLocation>
        <location evidence="1 7">Cell membrane</location>
        <topology evidence="1 7">Multi-pass membrane protein</topology>
    </subcellularLocation>
</comment>
<reference evidence="9 10" key="1">
    <citation type="submission" date="2016-10" db="EMBL/GenBank/DDBJ databases">
        <authorList>
            <person name="de Groot N.N."/>
        </authorList>
    </citation>
    <scope>NUCLEOTIDE SEQUENCE [LARGE SCALE GENOMIC DNA]</scope>
    <source>
        <strain evidence="9 10">ATCC 35022</strain>
    </source>
</reference>
<evidence type="ECO:0000256" key="2">
    <source>
        <dbReference type="ARBA" id="ARBA00022448"/>
    </source>
</evidence>
<dbReference type="GO" id="GO:0055085">
    <property type="term" value="P:transmembrane transport"/>
    <property type="evidence" value="ECO:0007669"/>
    <property type="project" value="InterPro"/>
</dbReference>